<evidence type="ECO:0000259" key="13">
    <source>
        <dbReference type="PROSITE" id="PS51178"/>
    </source>
</evidence>
<dbReference type="Pfam" id="PF00069">
    <property type="entry name" value="Pkinase"/>
    <property type="match status" value="1"/>
</dbReference>
<dbReference type="InterPro" id="IPR005543">
    <property type="entry name" value="PASTA_dom"/>
</dbReference>
<dbReference type="CDD" id="cd06577">
    <property type="entry name" value="PASTA_pknB"/>
    <property type="match status" value="3"/>
</dbReference>
<dbReference type="Gene3D" id="1.10.510.10">
    <property type="entry name" value="Transferase(Phosphotransferase) domain 1"/>
    <property type="match status" value="1"/>
</dbReference>
<organism evidence="14 15">
    <name type="scientific">Liquorilactobacillus hordei</name>
    <dbReference type="NCBI Taxonomy" id="468911"/>
    <lineage>
        <taxon>Bacteria</taxon>
        <taxon>Bacillati</taxon>
        <taxon>Bacillota</taxon>
        <taxon>Bacilli</taxon>
        <taxon>Lactobacillales</taxon>
        <taxon>Lactobacillaceae</taxon>
        <taxon>Liquorilactobacillus</taxon>
    </lineage>
</organism>
<feature type="domain" description="PASTA" evidence="13">
    <location>
        <begin position="354"/>
        <end position="421"/>
    </location>
</feature>
<evidence type="ECO:0000256" key="1">
    <source>
        <dbReference type="ARBA" id="ARBA00012513"/>
    </source>
</evidence>
<dbReference type="EC" id="2.7.11.1" evidence="1"/>
<dbReference type="AlphaFoldDB" id="A0A3Q8C9V8"/>
<keyword evidence="2 14" id="KW-0723">Serine/threonine-protein kinase</keyword>
<dbReference type="Proteomes" id="UP000314960">
    <property type="component" value="Chromosome"/>
</dbReference>
<dbReference type="Gene3D" id="3.30.10.20">
    <property type="match status" value="3"/>
</dbReference>
<feature type="domain" description="Protein kinase" evidence="12">
    <location>
        <begin position="11"/>
        <end position="271"/>
    </location>
</feature>
<dbReference type="InterPro" id="IPR008271">
    <property type="entry name" value="Ser/Thr_kinase_AS"/>
</dbReference>
<keyword evidence="6 9" id="KW-0067">ATP-binding</keyword>
<evidence type="ECO:0000313" key="14">
    <source>
        <dbReference type="EMBL" id="AUJ30085.1"/>
    </source>
</evidence>
<feature type="compositionally biased region" description="Low complexity" evidence="10">
    <location>
        <begin position="593"/>
        <end position="610"/>
    </location>
</feature>
<dbReference type="CDD" id="cd14014">
    <property type="entry name" value="STKc_PknB_like"/>
    <property type="match status" value="1"/>
</dbReference>
<dbReference type="PROSITE" id="PS00107">
    <property type="entry name" value="PROTEIN_KINASE_ATP"/>
    <property type="match status" value="1"/>
</dbReference>
<dbReference type="PROSITE" id="PS50011">
    <property type="entry name" value="PROTEIN_KINASE_DOM"/>
    <property type="match status" value="1"/>
</dbReference>
<comment type="catalytic activity">
    <reaction evidence="7">
        <text>L-threonyl-[protein] + ATP = O-phospho-L-threonyl-[protein] + ADP + H(+)</text>
        <dbReference type="Rhea" id="RHEA:46608"/>
        <dbReference type="Rhea" id="RHEA-COMP:11060"/>
        <dbReference type="Rhea" id="RHEA-COMP:11605"/>
        <dbReference type="ChEBI" id="CHEBI:15378"/>
        <dbReference type="ChEBI" id="CHEBI:30013"/>
        <dbReference type="ChEBI" id="CHEBI:30616"/>
        <dbReference type="ChEBI" id="CHEBI:61977"/>
        <dbReference type="ChEBI" id="CHEBI:456216"/>
        <dbReference type="EC" id="2.7.11.1"/>
    </reaction>
</comment>
<dbReference type="KEGG" id="lhw:BSQ49_07640"/>
<dbReference type="SMART" id="SM00220">
    <property type="entry name" value="S_TKc"/>
    <property type="match status" value="1"/>
</dbReference>
<dbReference type="Gene3D" id="2.60.40.2560">
    <property type="match status" value="1"/>
</dbReference>
<dbReference type="EMBL" id="CP018176">
    <property type="protein sequence ID" value="AUJ30085.1"/>
    <property type="molecule type" value="Genomic_DNA"/>
</dbReference>
<evidence type="ECO:0000256" key="11">
    <source>
        <dbReference type="SAM" id="Phobius"/>
    </source>
</evidence>
<dbReference type="InterPro" id="IPR017441">
    <property type="entry name" value="Protein_kinase_ATP_BS"/>
</dbReference>
<evidence type="ECO:0000256" key="5">
    <source>
        <dbReference type="ARBA" id="ARBA00022777"/>
    </source>
</evidence>
<dbReference type="PROSITE" id="PS00108">
    <property type="entry name" value="PROTEIN_KINASE_ST"/>
    <property type="match status" value="1"/>
</dbReference>
<dbReference type="GO" id="GO:0005524">
    <property type="term" value="F:ATP binding"/>
    <property type="evidence" value="ECO:0007669"/>
    <property type="project" value="UniProtKB-UniRule"/>
</dbReference>
<dbReference type="InterPro" id="IPR000719">
    <property type="entry name" value="Prot_kinase_dom"/>
</dbReference>
<name>A0A3Q8C9V8_9LACO</name>
<dbReference type="Gene3D" id="3.30.200.20">
    <property type="entry name" value="Phosphorylase Kinase, domain 1"/>
    <property type="match status" value="1"/>
</dbReference>
<keyword evidence="11" id="KW-1133">Transmembrane helix</keyword>
<feature type="transmembrane region" description="Helical" evidence="11">
    <location>
        <begin position="331"/>
        <end position="353"/>
    </location>
</feature>
<evidence type="ECO:0000256" key="9">
    <source>
        <dbReference type="PROSITE-ProRule" id="PRU10141"/>
    </source>
</evidence>
<reference evidence="14 15" key="1">
    <citation type="submission" date="2016-11" db="EMBL/GenBank/DDBJ databases">
        <title>Interaction between Lactobacillus species and yeast in water kefir.</title>
        <authorList>
            <person name="Behr J."/>
            <person name="Xu D."/>
            <person name="Vogel R.F."/>
        </authorList>
    </citation>
    <scope>NUCLEOTIDE SEQUENCE [LARGE SCALE GENOMIC DNA]</scope>
    <source>
        <strain evidence="14 15">TMW 1.1822</strain>
    </source>
</reference>
<keyword evidence="3" id="KW-0808">Transferase</keyword>
<evidence type="ECO:0000256" key="2">
    <source>
        <dbReference type="ARBA" id="ARBA00022527"/>
    </source>
</evidence>
<evidence type="ECO:0000256" key="3">
    <source>
        <dbReference type="ARBA" id="ARBA00022679"/>
    </source>
</evidence>
<dbReference type="PROSITE" id="PS51178">
    <property type="entry name" value="PASTA"/>
    <property type="match status" value="3"/>
</dbReference>
<evidence type="ECO:0000256" key="7">
    <source>
        <dbReference type="ARBA" id="ARBA00047899"/>
    </source>
</evidence>
<protein>
    <recommendedName>
        <fullName evidence="1">non-specific serine/threonine protein kinase</fullName>
        <ecNumber evidence="1">2.7.11.1</ecNumber>
    </recommendedName>
</protein>
<dbReference type="RefSeq" id="WP_141053942.1">
    <property type="nucleotide sequence ID" value="NZ_CP018176.1"/>
</dbReference>
<keyword evidence="4 9" id="KW-0547">Nucleotide-binding</keyword>
<evidence type="ECO:0000256" key="8">
    <source>
        <dbReference type="ARBA" id="ARBA00048679"/>
    </source>
</evidence>
<accession>A0A3Q8C9V8</accession>
<dbReference type="Pfam" id="PF03793">
    <property type="entry name" value="PASTA"/>
    <property type="match status" value="3"/>
</dbReference>
<evidence type="ECO:0000256" key="10">
    <source>
        <dbReference type="SAM" id="MobiDB-lite"/>
    </source>
</evidence>
<dbReference type="GO" id="GO:0004674">
    <property type="term" value="F:protein serine/threonine kinase activity"/>
    <property type="evidence" value="ECO:0007669"/>
    <property type="project" value="UniProtKB-KW"/>
</dbReference>
<keyword evidence="11" id="KW-0812">Transmembrane</keyword>
<keyword evidence="11" id="KW-0472">Membrane</keyword>
<dbReference type="FunFam" id="3.30.200.20:FF:000035">
    <property type="entry name" value="Serine/threonine protein kinase Stk1"/>
    <property type="match status" value="1"/>
</dbReference>
<feature type="compositionally biased region" description="Low complexity" evidence="10">
    <location>
        <begin position="556"/>
        <end position="579"/>
    </location>
</feature>
<dbReference type="FunFam" id="1.10.510.10:FF:000021">
    <property type="entry name" value="Serine/threonine protein kinase"/>
    <property type="match status" value="1"/>
</dbReference>
<dbReference type="PANTHER" id="PTHR43289:SF34">
    <property type="entry name" value="SERINE_THREONINE-PROTEIN KINASE YBDM-RELATED"/>
    <property type="match status" value="1"/>
</dbReference>
<dbReference type="PANTHER" id="PTHR43289">
    <property type="entry name" value="MITOGEN-ACTIVATED PROTEIN KINASE KINASE KINASE 20-RELATED"/>
    <property type="match status" value="1"/>
</dbReference>
<feature type="domain" description="PASTA" evidence="13">
    <location>
        <begin position="422"/>
        <end position="489"/>
    </location>
</feature>
<feature type="region of interest" description="Disordered" evidence="10">
    <location>
        <begin position="556"/>
        <end position="580"/>
    </location>
</feature>
<keyword evidence="5 14" id="KW-0418">Kinase</keyword>
<evidence type="ECO:0000256" key="6">
    <source>
        <dbReference type="ARBA" id="ARBA00022840"/>
    </source>
</evidence>
<evidence type="ECO:0000259" key="12">
    <source>
        <dbReference type="PROSITE" id="PS50011"/>
    </source>
</evidence>
<dbReference type="SMART" id="SM00740">
    <property type="entry name" value="PASTA"/>
    <property type="match status" value="3"/>
</dbReference>
<evidence type="ECO:0000256" key="4">
    <source>
        <dbReference type="ARBA" id="ARBA00022741"/>
    </source>
</evidence>
<proteinExistence type="predicted"/>
<feature type="region of interest" description="Disordered" evidence="10">
    <location>
        <begin position="592"/>
        <end position="611"/>
    </location>
</feature>
<evidence type="ECO:0000313" key="15">
    <source>
        <dbReference type="Proteomes" id="UP000314960"/>
    </source>
</evidence>
<dbReference type="NCBIfam" id="NF033483">
    <property type="entry name" value="PknB_PASTA_kin"/>
    <property type="match status" value="1"/>
</dbReference>
<comment type="catalytic activity">
    <reaction evidence="8">
        <text>L-seryl-[protein] + ATP = O-phospho-L-seryl-[protein] + ADP + H(+)</text>
        <dbReference type="Rhea" id="RHEA:17989"/>
        <dbReference type="Rhea" id="RHEA-COMP:9863"/>
        <dbReference type="Rhea" id="RHEA-COMP:11604"/>
        <dbReference type="ChEBI" id="CHEBI:15378"/>
        <dbReference type="ChEBI" id="CHEBI:29999"/>
        <dbReference type="ChEBI" id="CHEBI:30616"/>
        <dbReference type="ChEBI" id="CHEBI:83421"/>
        <dbReference type="ChEBI" id="CHEBI:456216"/>
        <dbReference type="EC" id="2.7.11.1"/>
    </reaction>
</comment>
<gene>
    <name evidence="14" type="ORF">BSQ49_07640</name>
</gene>
<feature type="domain" description="PASTA" evidence="13">
    <location>
        <begin position="490"/>
        <end position="556"/>
    </location>
</feature>
<dbReference type="SUPFAM" id="SSF56112">
    <property type="entry name" value="Protein kinase-like (PK-like)"/>
    <property type="match status" value="1"/>
</dbReference>
<sequence length="673" mass="73805">MKPGYVLSGRYQIVKTLGEGGMANVYLAYDLFLKRDVAVKLMRLDLRDNEAAIRRFRREAISLTELVHSNIVSIYDIGEDNGTQFLVMEYVEGMDLKSYIAQNYPISYDQVVNIMDQVLSAVEEAHAHDIIHRDLKPQNILINADEQVKITDFGIALATSEYSLTQTNTLMGSVHYLSPEQARGSIVTKQSDIYSLGIILFELLTSRVPYEGDTAVSIALKHFQNDMPSVRAFDDQIPQALENVVLKATAKNLAERYQNVSEMKDDIETALSYTRNNEARWKPASSVEDETKVLEPLNVQQIKKNIESDSDKSVSKKDKKPKKKWSKKKKWLVWSLIAAAIIIIIIFISALAMTPKNVAVPALQGMTETEAKTALETKELSIGKIIRRNSTKYDKGQVISSNPAENSSVRENSKIDLIISRGPERGKFGNYEGQSYTKVKKKLENKGVTVVKETKTSSSVAKGEIISQNISGKKKVIWEQTTVKFTVSTGAKATVLRDLTGYTEKSVEDYADELGLVLNIENSSASDTSTGLVISQEPAANTSVKAGDTLNIVLGSTSSSSSDSESEQSSSSSSSASSSANTFSVNVNIPYQSSSSSTSSSTSSTAGSSSMNTNTVQIYLQDDTHSYSSVYQQFTISADTSVTLPFTLSGSDTGKYKIVRDGQVIAEKTNITS</sequence>
<dbReference type="InterPro" id="IPR011009">
    <property type="entry name" value="Kinase-like_dom_sf"/>
</dbReference>
<feature type="binding site" evidence="9">
    <location>
        <position position="40"/>
    </location>
    <ligand>
        <name>ATP</name>
        <dbReference type="ChEBI" id="CHEBI:30616"/>
    </ligand>
</feature>